<evidence type="ECO:0000256" key="1">
    <source>
        <dbReference type="ARBA" id="ARBA00004651"/>
    </source>
</evidence>
<feature type="domain" description="Major facilitator superfamily (MFS) profile" evidence="6">
    <location>
        <begin position="1"/>
        <end position="375"/>
    </location>
</feature>
<feature type="transmembrane region" description="Helical" evidence="5">
    <location>
        <begin position="95"/>
        <end position="115"/>
    </location>
</feature>
<feature type="transmembrane region" description="Helical" evidence="5">
    <location>
        <begin position="350"/>
        <end position="370"/>
    </location>
</feature>
<evidence type="ECO:0000256" key="5">
    <source>
        <dbReference type="SAM" id="Phobius"/>
    </source>
</evidence>
<feature type="transmembrane region" description="Helical" evidence="5">
    <location>
        <begin position="36"/>
        <end position="54"/>
    </location>
</feature>
<dbReference type="InterPro" id="IPR020846">
    <property type="entry name" value="MFS_dom"/>
</dbReference>
<organism evidence="7 8">
    <name type="scientific">Tessaracoccus lubricantis</name>
    <dbReference type="NCBI Taxonomy" id="545543"/>
    <lineage>
        <taxon>Bacteria</taxon>
        <taxon>Bacillati</taxon>
        <taxon>Actinomycetota</taxon>
        <taxon>Actinomycetes</taxon>
        <taxon>Propionibacteriales</taxon>
        <taxon>Propionibacteriaceae</taxon>
        <taxon>Tessaracoccus</taxon>
    </lineage>
</organism>
<evidence type="ECO:0000313" key="8">
    <source>
        <dbReference type="Proteomes" id="UP001501521"/>
    </source>
</evidence>
<dbReference type="Gene3D" id="1.20.1250.20">
    <property type="entry name" value="MFS general substrate transporter like domains"/>
    <property type="match status" value="2"/>
</dbReference>
<evidence type="ECO:0000256" key="2">
    <source>
        <dbReference type="ARBA" id="ARBA00022692"/>
    </source>
</evidence>
<gene>
    <name evidence="7" type="ORF">GCM10025789_29900</name>
</gene>
<feature type="transmembrane region" description="Helical" evidence="5">
    <location>
        <begin position="324"/>
        <end position="344"/>
    </location>
</feature>
<evidence type="ECO:0000256" key="3">
    <source>
        <dbReference type="ARBA" id="ARBA00022989"/>
    </source>
</evidence>
<dbReference type="Proteomes" id="UP001501521">
    <property type="component" value="Unassembled WGS sequence"/>
</dbReference>
<feature type="transmembrane region" description="Helical" evidence="5">
    <location>
        <begin position="229"/>
        <end position="249"/>
    </location>
</feature>
<keyword evidence="4 5" id="KW-0472">Membrane</keyword>
<evidence type="ECO:0000259" key="6">
    <source>
        <dbReference type="PROSITE" id="PS50850"/>
    </source>
</evidence>
<dbReference type="PROSITE" id="PS50850">
    <property type="entry name" value="MFS"/>
    <property type="match status" value="1"/>
</dbReference>
<name>A0ABP9FM02_9ACTN</name>
<feature type="transmembrane region" description="Helical" evidence="5">
    <location>
        <begin position="261"/>
        <end position="280"/>
    </location>
</feature>
<dbReference type="SUPFAM" id="SSF103473">
    <property type="entry name" value="MFS general substrate transporter"/>
    <property type="match status" value="1"/>
</dbReference>
<feature type="transmembrane region" description="Helical" evidence="5">
    <location>
        <begin position="286"/>
        <end position="312"/>
    </location>
</feature>
<evidence type="ECO:0000256" key="4">
    <source>
        <dbReference type="ARBA" id="ARBA00023136"/>
    </source>
</evidence>
<protein>
    <submittedName>
        <fullName evidence="7">MFS transporter</fullName>
    </submittedName>
</protein>
<proteinExistence type="predicted"/>
<dbReference type="EMBL" id="BAABLV010000046">
    <property type="protein sequence ID" value="GAA4908392.1"/>
    <property type="molecule type" value="Genomic_DNA"/>
</dbReference>
<comment type="caution">
    <text evidence="7">The sequence shown here is derived from an EMBL/GenBank/DDBJ whole genome shotgun (WGS) entry which is preliminary data.</text>
</comment>
<keyword evidence="3 5" id="KW-1133">Transmembrane helix</keyword>
<accession>A0ABP9FM02</accession>
<feature type="transmembrane region" description="Helical" evidence="5">
    <location>
        <begin position="127"/>
        <end position="146"/>
    </location>
</feature>
<feature type="transmembrane region" description="Helical" evidence="5">
    <location>
        <begin position="193"/>
        <end position="217"/>
    </location>
</feature>
<dbReference type="Pfam" id="PF07690">
    <property type="entry name" value="MFS_1"/>
    <property type="match status" value="1"/>
</dbReference>
<keyword evidence="8" id="KW-1185">Reference proteome</keyword>
<feature type="transmembrane region" description="Helical" evidence="5">
    <location>
        <begin position="66"/>
        <end position="83"/>
    </location>
</feature>
<sequence length="375" mass="38231">MPLILVTAVVAFAGFAVLLPVSPLWAVEGGAAEFGSGMTTTILMATTVLTQLQVNRWLLRWGWTRTLSLGLLALGVPAALQAISPNLWAVLATNAVRGIGFGIISVCGATAVALLTPPEARGRGLGLYGLAVSIPQLALMTVAPLLVDALGLQGTLMLGLLPVAALLWVTPLGRQIERQTAADRASSARRAPLLRVLALMWMPVAALLLVTASGGAMLTFAPQLASETAVAMTILMAVTGLAAVGRWLAGTLSDRFGTKPFIWSLLGIAALGVAAVAAALRSERPAWLIAGAALLGLAYGAIQTVTLVRAFVDAGEENRASASVLWNVGFDVGTGVGAMAIGALAGGFGFPQAFVVTAVTVGVAAVVVAVRGRTS</sequence>
<reference evidence="8" key="1">
    <citation type="journal article" date="2019" name="Int. J. Syst. Evol. Microbiol.">
        <title>The Global Catalogue of Microorganisms (GCM) 10K type strain sequencing project: providing services to taxonomists for standard genome sequencing and annotation.</title>
        <authorList>
            <consortium name="The Broad Institute Genomics Platform"/>
            <consortium name="The Broad Institute Genome Sequencing Center for Infectious Disease"/>
            <person name="Wu L."/>
            <person name="Ma J."/>
        </authorList>
    </citation>
    <scope>NUCLEOTIDE SEQUENCE [LARGE SCALE GENOMIC DNA]</scope>
    <source>
        <strain evidence="8">JCM 19125</strain>
    </source>
</reference>
<dbReference type="InterPro" id="IPR011701">
    <property type="entry name" value="MFS"/>
</dbReference>
<dbReference type="PANTHER" id="PTHR23527:SF1">
    <property type="entry name" value="BLL3282 PROTEIN"/>
    <property type="match status" value="1"/>
</dbReference>
<evidence type="ECO:0000313" key="7">
    <source>
        <dbReference type="EMBL" id="GAA4908392.1"/>
    </source>
</evidence>
<dbReference type="InterPro" id="IPR052952">
    <property type="entry name" value="MFS-Transporter"/>
</dbReference>
<comment type="subcellular location">
    <subcellularLocation>
        <location evidence="1">Cell membrane</location>
        <topology evidence="1">Multi-pass membrane protein</topology>
    </subcellularLocation>
</comment>
<dbReference type="InterPro" id="IPR036259">
    <property type="entry name" value="MFS_trans_sf"/>
</dbReference>
<feature type="transmembrane region" description="Helical" evidence="5">
    <location>
        <begin position="152"/>
        <end position="172"/>
    </location>
</feature>
<dbReference type="PANTHER" id="PTHR23527">
    <property type="entry name" value="BLL3282 PROTEIN"/>
    <property type="match status" value="1"/>
</dbReference>
<keyword evidence="2 5" id="KW-0812">Transmembrane</keyword>